<protein>
    <submittedName>
        <fullName evidence="1">Uncharacterized protein</fullName>
    </submittedName>
</protein>
<gene>
    <name evidence="1" type="ORF">JBJ86_17690</name>
</gene>
<evidence type="ECO:0000313" key="1">
    <source>
        <dbReference type="EMBL" id="HAU1882073.1"/>
    </source>
</evidence>
<reference evidence="1" key="1">
    <citation type="journal article" date="2018" name="Genome Biol.">
        <title>SKESA: strategic k-mer extension for scrupulous assemblies.</title>
        <authorList>
            <person name="Souvorov A."/>
            <person name="Agarwala R."/>
            <person name="Lipman D.J."/>
        </authorList>
    </citation>
    <scope>NUCLEOTIDE SEQUENCE</scope>
    <source>
        <strain evidence="1">AZ00058701</strain>
    </source>
</reference>
<comment type="caution">
    <text evidence="1">The sequence shown here is derived from an EMBL/GenBank/DDBJ whole genome shotgun (WGS) entry which is preliminary data.</text>
</comment>
<evidence type="ECO:0000313" key="2">
    <source>
        <dbReference type="Proteomes" id="UP000866496"/>
    </source>
</evidence>
<feature type="non-terminal residue" evidence="1">
    <location>
        <position position="98"/>
    </location>
</feature>
<dbReference type="Proteomes" id="UP000866496">
    <property type="component" value="Unassembled WGS sequence"/>
</dbReference>
<name>A0AAN5PL71_LEGPN</name>
<dbReference type="EMBL" id="DACWHX010000300">
    <property type="protein sequence ID" value="HAU1882073.1"/>
    <property type="molecule type" value="Genomic_DNA"/>
</dbReference>
<dbReference type="AlphaFoldDB" id="A0AAN5PL71"/>
<reference evidence="1" key="2">
    <citation type="submission" date="2019-10" db="EMBL/GenBank/DDBJ databases">
        <authorList>
            <consortium name="NCBI Pathogen Detection Project"/>
        </authorList>
    </citation>
    <scope>NUCLEOTIDE SEQUENCE</scope>
    <source>
        <strain evidence="1">AZ00058701</strain>
    </source>
</reference>
<accession>A0AAN5PL71</accession>
<organism evidence="1 2">
    <name type="scientific">Legionella pneumophila</name>
    <dbReference type="NCBI Taxonomy" id="446"/>
    <lineage>
        <taxon>Bacteria</taxon>
        <taxon>Pseudomonadati</taxon>
        <taxon>Pseudomonadota</taxon>
        <taxon>Gammaproteobacteria</taxon>
        <taxon>Legionellales</taxon>
        <taxon>Legionellaceae</taxon>
        <taxon>Legionella</taxon>
    </lineage>
</organism>
<proteinExistence type="predicted"/>
<sequence length="98" mass="11575">MEYKEVIPMIRFFIICFIFLVSHLAYANPYWDRYKVPRDSHYPNLKFHYINPDSLKIVQENAGIDVLRIQTDWFEETDSYQVGTVIIESSGTPALLSR</sequence>